<evidence type="ECO:0000256" key="8">
    <source>
        <dbReference type="SAM" id="Phobius"/>
    </source>
</evidence>
<dbReference type="PANTHER" id="PTHR32309">
    <property type="entry name" value="TYROSINE-PROTEIN KINASE"/>
    <property type="match status" value="1"/>
</dbReference>
<keyword evidence="3" id="KW-1003">Cell membrane</keyword>
<comment type="similarity">
    <text evidence="2">Belongs to the CpsC/CapA family.</text>
</comment>
<evidence type="ECO:0000256" key="4">
    <source>
        <dbReference type="ARBA" id="ARBA00022692"/>
    </source>
</evidence>
<organism evidence="11 12">
    <name type="scientific">Halanaerobium saccharolyticum</name>
    <dbReference type="NCBI Taxonomy" id="43595"/>
    <lineage>
        <taxon>Bacteria</taxon>
        <taxon>Bacillati</taxon>
        <taxon>Bacillota</taxon>
        <taxon>Clostridia</taxon>
        <taxon>Halanaerobiales</taxon>
        <taxon>Halanaerobiaceae</taxon>
        <taxon>Halanaerobium</taxon>
    </lineage>
</organism>
<dbReference type="InterPro" id="IPR050445">
    <property type="entry name" value="Bact_polysacc_biosynth/exp"/>
</dbReference>
<dbReference type="AlphaFoldDB" id="A0A4R6RAK7"/>
<keyword evidence="6 8" id="KW-0472">Membrane</keyword>
<dbReference type="Proteomes" id="UP000295176">
    <property type="component" value="Unassembled WGS sequence"/>
</dbReference>
<comment type="subcellular location">
    <subcellularLocation>
        <location evidence="1">Cell membrane</location>
        <topology evidence="1">Multi-pass membrane protein</topology>
    </subcellularLocation>
</comment>
<keyword evidence="4 8" id="KW-0812">Transmembrane</keyword>
<dbReference type="EMBL" id="SNXX01000045">
    <property type="protein sequence ID" value="TDP83059.1"/>
    <property type="molecule type" value="Genomic_DNA"/>
</dbReference>
<feature type="transmembrane region" description="Helical" evidence="8">
    <location>
        <begin position="376"/>
        <end position="395"/>
    </location>
</feature>
<name>A0A4R6RAK7_9FIRM</name>
<evidence type="ECO:0000256" key="2">
    <source>
        <dbReference type="ARBA" id="ARBA00006683"/>
    </source>
</evidence>
<evidence type="ECO:0000259" key="10">
    <source>
        <dbReference type="Pfam" id="PF13807"/>
    </source>
</evidence>
<dbReference type="InterPro" id="IPR032807">
    <property type="entry name" value="GNVR"/>
</dbReference>
<feature type="coiled-coil region" evidence="7">
    <location>
        <begin position="186"/>
        <end position="220"/>
    </location>
</feature>
<dbReference type="Pfam" id="PF13807">
    <property type="entry name" value="GNVR"/>
    <property type="match status" value="1"/>
</dbReference>
<keyword evidence="5 8" id="KW-1133">Transmembrane helix</keyword>
<gene>
    <name evidence="11" type="ORF">C7957_1454</name>
</gene>
<evidence type="ECO:0000259" key="9">
    <source>
        <dbReference type="Pfam" id="PF02706"/>
    </source>
</evidence>
<evidence type="ECO:0000256" key="7">
    <source>
        <dbReference type="SAM" id="Coils"/>
    </source>
</evidence>
<evidence type="ECO:0000313" key="11">
    <source>
        <dbReference type="EMBL" id="TDP83059.1"/>
    </source>
</evidence>
<evidence type="ECO:0000256" key="6">
    <source>
        <dbReference type="ARBA" id="ARBA00023136"/>
    </source>
</evidence>
<proteinExistence type="inferred from homology"/>
<sequence length="409" mass="48007">MEKDNHYDEYEIDLVEYLYLLYKNKFMIMGITLLSIFIAAFASFVIMEESYKSELTFIAPNFKLVNGESVNKDEYINFFQKNQLLEEISNSYYPDKDSNSFLTNKLKITREDENRFIKLSFTENDPELAASILNDWFDKFSNEVYNYLETNNNNYLSSLENKKDNDYQQYINDLTKYNQFQAENNISLMKSRLSRKENRLVNLEENIIDLNNNLKNKNVELGIVQQQLKRTDKFLVREESISNQSLNKLQSINPDHELINLLTTKNEFLNPQYNNLTNRENSINQQISVLKSDLENKRNEIENLRNEIISLEEKIINLEEQQEVLNNELKNSRSNYQTAVNQYENNNQSLAGKNYTIDIISQANINEIPVSPNKKLNIAIAAVLGLMLSVFLVFFKEFINNADLSKYES</sequence>
<evidence type="ECO:0000256" key="3">
    <source>
        <dbReference type="ARBA" id="ARBA00022475"/>
    </source>
</evidence>
<dbReference type="PANTHER" id="PTHR32309:SF13">
    <property type="entry name" value="FERRIC ENTEROBACTIN TRANSPORT PROTEIN FEPE"/>
    <property type="match status" value="1"/>
</dbReference>
<dbReference type="Pfam" id="PF02706">
    <property type="entry name" value="Wzz"/>
    <property type="match status" value="1"/>
</dbReference>
<dbReference type="RefSeq" id="WP_133531303.1">
    <property type="nucleotide sequence ID" value="NZ_SNXX01000045.1"/>
</dbReference>
<feature type="domain" description="Polysaccharide chain length determinant N-terminal" evidence="9">
    <location>
        <begin position="11"/>
        <end position="61"/>
    </location>
</feature>
<feature type="coiled-coil region" evidence="7">
    <location>
        <begin position="280"/>
        <end position="353"/>
    </location>
</feature>
<dbReference type="GO" id="GO:0005886">
    <property type="term" value="C:plasma membrane"/>
    <property type="evidence" value="ECO:0007669"/>
    <property type="project" value="UniProtKB-SubCell"/>
</dbReference>
<evidence type="ECO:0000313" key="12">
    <source>
        <dbReference type="Proteomes" id="UP000295176"/>
    </source>
</evidence>
<feature type="transmembrane region" description="Helical" evidence="8">
    <location>
        <begin position="26"/>
        <end position="47"/>
    </location>
</feature>
<comment type="caution">
    <text evidence="11">The sequence shown here is derived from an EMBL/GenBank/DDBJ whole genome shotgun (WGS) entry which is preliminary data.</text>
</comment>
<feature type="domain" description="Tyrosine-protein kinase G-rich" evidence="10">
    <location>
        <begin position="321"/>
        <end position="397"/>
    </location>
</feature>
<dbReference type="GO" id="GO:0004713">
    <property type="term" value="F:protein tyrosine kinase activity"/>
    <property type="evidence" value="ECO:0007669"/>
    <property type="project" value="TreeGrafter"/>
</dbReference>
<evidence type="ECO:0000256" key="1">
    <source>
        <dbReference type="ARBA" id="ARBA00004651"/>
    </source>
</evidence>
<accession>A0A4R6RAK7</accession>
<keyword evidence="7" id="KW-0175">Coiled coil</keyword>
<reference evidence="11 12" key="1">
    <citation type="submission" date="2019-03" db="EMBL/GenBank/DDBJ databases">
        <title>Subsurface microbial communities from deep shales in Ohio and West Virginia, USA.</title>
        <authorList>
            <person name="Wrighton K."/>
        </authorList>
    </citation>
    <scope>NUCLEOTIDE SEQUENCE [LARGE SCALE GENOMIC DNA]</scope>
    <source>
        <strain evidence="11 12">MSL 7</strain>
    </source>
</reference>
<dbReference type="InterPro" id="IPR003856">
    <property type="entry name" value="LPS_length_determ_N"/>
</dbReference>
<protein>
    <submittedName>
        <fullName evidence="11">Uncharacterized protein involved in exopolysaccharide biosynthesis</fullName>
    </submittedName>
</protein>
<evidence type="ECO:0000256" key="5">
    <source>
        <dbReference type="ARBA" id="ARBA00022989"/>
    </source>
</evidence>